<proteinExistence type="predicted"/>
<gene>
    <name evidence="1" type="ORF">A6F49_01355</name>
</gene>
<keyword evidence="2" id="KW-1185">Reference proteome</keyword>
<evidence type="ECO:0000313" key="2">
    <source>
        <dbReference type="Proteomes" id="UP000078292"/>
    </source>
</evidence>
<protein>
    <recommendedName>
        <fullName evidence="3">Transposase</fullName>
    </recommendedName>
</protein>
<accession>A0A1B7LV80</accession>
<sequence>MALKWIPLYKKISDATCSAATIRRHRKEWIAAGLFETLEQICLDNYDRIVGRELDGVCTETCFVKAPYGDEVAGRSPVDRSKYGAKRPVMTDASAVLIGVVAAPANCND</sequence>
<reference evidence="1 2" key="1">
    <citation type="submission" date="2016-04" db="EMBL/GenBank/DDBJ databases">
        <title>First whole genome shotgun sequence of the bacterium Enteractinococcus sp. strain UASWS1574.</title>
        <authorList>
            <person name="Crovadore J."/>
            <person name="Chablais R."/>
            <person name="Lefort F."/>
        </authorList>
    </citation>
    <scope>NUCLEOTIDE SEQUENCE [LARGE SCALE GENOMIC DNA]</scope>
    <source>
        <strain evidence="1 2">UASWS1574</strain>
    </source>
</reference>
<evidence type="ECO:0000313" key="1">
    <source>
        <dbReference type="EMBL" id="OAV52032.1"/>
    </source>
</evidence>
<dbReference type="Proteomes" id="UP000078292">
    <property type="component" value="Unassembled WGS sequence"/>
</dbReference>
<name>A0A1B7LV80_9MICC</name>
<comment type="caution">
    <text evidence="1">The sequence shown here is derived from an EMBL/GenBank/DDBJ whole genome shotgun (WGS) entry which is preliminary data.</text>
</comment>
<evidence type="ECO:0008006" key="3">
    <source>
        <dbReference type="Google" id="ProtNLM"/>
    </source>
</evidence>
<dbReference type="EMBL" id="LXEY01000112">
    <property type="protein sequence ID" value="OAV52032.1"/>
    <property type="molecule type" value="Genomic_DNA"/>
</dbReference>
<dbReference type="AlphaFoldDB" id="A0A1B7LV80"/>
<organism evidence="1 2">
    <name type="scientific">Enteractinococcus helveticum</name>
    <dbReference type="NCBI Taxonomy" id="1837282"/>
    <lineage>
        <taxon>Bacteria</taxon>
        <taxon>Bacillati</taxon>
        <taxon>Actinomycetota</taxon>
        <taxon>Actinomycetes</taxon>
        <taxon>Micrococcales</taxon>
        <taxon>Micrococcaceae</taxon>
    </lineage>
</organism>